<keyword evidence="8 12" id="KW-0249">Electron transport</keyword>
<keyword evidence="4" id="KW-1003">Cell membrane</keyword>
<dbReference type="GO" id="GO:0019333">
    <property type="term" value="P:denitrification pathway"/>
    <property type="evidence" value="ECO:0007669"/>
    <property type="project" value="InterPro"/>
</dbReference>
<protein>
    <recommendedName>
        <fullName evidence="12">Cytochrome c-type protein</fullName>
    </recommendedName>
</protein>
<dbReference type="PIRSF" id="PIRSF000013">
    <property type="entry name" value="4_hem_cytochrm_NapC"/>
    <property type="match status" value="1"/>
</dbReference>
<feature type="binding site" description="axial binding residue" evidence="14">
    <location>
        <position position="134"/>
    </location>
    <ligand>
        <name>heme</name>
        <dbReference type="ChEBI" id="CHEBI:30413"/>
        <label>3</label>
    </ligand>
    <ligandPart>
        <name>Fe</name>
        <dbReference type="ChEBI" id="CHEBI:18248"/>
    </ligandPart>
</feature>
<keyword evidence="6" id="KW-0812">Transmembrane</keyword>
<evidence type="ECO:0000256" key="6">
    <source>
        <dbReference type="ARBA" id="ARBA00022692"/>
    </source>
</evidence>
<evidence type="ECO:0000256" key="14">
    <source>
        <dbReference type="PIRSR" id="PIRSR000013-2"/>
    </source>
</evidence>
<feature type="binding site" description="axial binding residue" evidence="14">
    <location>
        <position position="171"/>
    </location>
    <ligand>
        <name>heme</name>
        <dbReference type="ChEBI" id="CHEBI:30413"/>
        <label>2</label>
    </ligand>
    <ligandPart>
        <name>Fe</name>
        <dbReference type="ChEBI" id="CHEBI:18248"/>
    </ligandPart>
</feature>
<dbReference type="PANTHER" id="PTHR30333">
    <property type="entry name" value="CYTOCHROME C-TYPE PROTEIN"/>
    <property type="match status" value="1"/>
</dbReference>
<comment type="similarity">
    <text evidence="2">Belongs to the NapC/NirT/NrfH family.</text>
</comment>
<evidence type="ECO:0000256" key="10">
    <source>
        <dbReference type="ARBA" id="ARBA00023004"/>
    </source>
</evidence>
<evidence type="ECO:0000256" key="12">
    <source>
        <dbReference type="PIRNR" id="PIRNR000013"/>
    </source>
</evidence>
<feature type="binding site" description="axial binding residue" evidence="14">
    <location>
        <position position="166"/>
    </location>
    <ligand>
        <name>heme</name>
        <dbReference type="ChEBI" id="CHEBI:30413"/>
        <label>4</label>
    </ligand>
    <ligandPart>
        <name>Fe</name>
        <dbReference type="ChEBI" id="CHEBI:18248"/>
    </ligandPart>
</feature>
<comment type="PTM">
    <text evidence="12">Binds 4 heme groups per subunit.</text>
</comment>
<dbReference type="InterPro" id="IPR005126">
    <property type="entry name" value="NapC/NirT_cyt_c_N"/>
</dbReference>
<dbReference type="OrthoDB" id="9782159at2"/>
<feature type="binding site" description="axial binding residue" evidence="14">
    <location>
        <position position="47"/>
    </location>
    <ligand>
        <name>heme</name>
        <dbReference type="ChEBI" id="CHEBI:30413"/>
        <label>1</label>
    </ligand>
    <ligandPart>
        <name>Fe</name>
        <dbReference type="ChEBI" id="CHEBI:18248"/>
    </ligandPart>
</feature>
<evidence type="ECO:0000256" key="9">
    <source>
        <dbReference type="ARBA" id="ARBA00022989"/>
    </source>
</evidence>
<feature type="binding site" description="covalent" evidence="13">
    <location>
        <position position="44"/>
    </location>
    <ligand>
        <name>heme</name>
        <dbReference type="ChEBI" id="CHEBI:30413"/>
        <label>1</label>
    </ligand>
</feature>
<evidence type="ECO:0000259" key="15">
    <source>
        <dbReference type="Pfam" id="PF03264"/>
    </source>
</evidence>
<keyword evidence="11" id="KW-0472">Membrane</keyword>
<feature type="binding site" description="covalent" evidence="13">
    <location>
        <position position="165"/>
    </location>
    <ligand>
        <name>heme</name>
        <dbReference type="ChEBI" id="CHEBI:30413"/>
        <label>4</label>
    </ligand>
</feature>
<feature type="binding site" description="covalent" evidence="13">
    <location>
        <position position="133"/>
    </location>
    <ligand>
        <name>heme</name>
        <dbReference type="ChEBI" id="CHEBI:30413"/>
        <label>3</label>
    </ligand>
</feature>
<dbReference type="InterPro" id="IPR024717">
    <property type="entry name" value="NapC/NirT/NrfH"/>
</dbReference>
<keyword evidence="10 12" id="KW-0408">Iron</keyword>
<feature type="binding site" description="axial binding residue" evidence="14">
    <location>
        <position position="74"/>
    </location>
    <ligand>
        <name>heme</name>
        <dbReference type="ChEBI" id="CHEBI:30413"/>
        <label>2</label>
    </ligand>
    <ligandPart>
        <name>Fe</name>
        <dbReference type="ChEBI" id="CHEBI:18248"/>
    </ligandPart>
</feature>
<dbReference type="InterPro" id="IPR038266">
    <property type="entry name" value="NapC/NirT_cytc_sf"/>
</dbReference>
<keyword evidence="5 12" id="KW-0349">Heme</keyword>
<feature type="domain" description="NapC/NirT cytochrome c N-terminal" evidence="15">
    <location>
        <begin position="8"/>
        <end position="172"/>
    </location>
</feature>
<evidence type="ECO:0000256" key="11">
    <source>
        <dbReference type="ARBA" id="ARBA00023136"/>
    </source>
</evidence>
<dbReference type="PANTHER" id="PTHR30333:SF3">
    <property type="entry name" value="CYTOCHROME C-TYPE PROTEIN TORY"/>
    <property type="match status" value="1"/>
</dbReference>
<comment type="caution">
    <text evidence="16">The sequence shown here is derived from an EMBL/GenBank/DDBJ whole genome shotgun (WGS) entry which is preliminary data.</text>
</comment>
<keyword evidence="7 12" id="KW-0479">Metal-binding</keyword>
<evidence type="ECO:0000313" key="17">
    <source>
        <dbReference type="Proteomes" id="UP000295554"/>
    </source>
</evidence>
<dbReference type="GO" id="GO:0020037">
    <property type="term" value="F:heme binding"/>
    <property type="evidence" value="ECO:0007669"/>
    <property type="project" value="InterPro"/>
</dbReference>
<evidence type="ECO:0000313" key="16">
    <source>
        <dbReference type="EMBL" id="TDG12455.1"/>
    </source>
</evidence>
<keyword evidence="3 12" id="KW-0813">Transport</keyword>
<gene>
    <name evidence="16" type="ORF">E2F43_12695</name>
</gene>
<reference evidence="16 17" key="1">
    <citation type="submission" date="2019-03" db="EMBL/GenBank/DDBJ databases">
        <title>Seongchinamella monodicae gen. nov., sp. nov., a novel member of the Gammaproteobacteria isolated from a tidal mudflat of beach.</title>
        <authorList>
            <person name="Yang H.G."/>
            <person name="Kang J.W."/>
            <person name="Lee S.D."/>
        </authorList>
    </citation>
    <scope>NUCLEOTIDE SEQUENCE [LARGE SCALE GENOMIC DNA]</scope>
    <source>
        <strain evidence="16 17">GH4-78</strain>
    </source>
</reference>
<sequence>MGSTMENRKTLLLLAAGIAIGIAGLLAFEGTLHATSTDKFCTSCHEMDIPLAQLQKTSHFNNASGVSAGCSDCHIPREFIPKMVRKVEAAREVWGSLTGIIDTPEKYQAHAPTMKAREIARLKANDSQECRNCHDAQRMLSVIQSSKAQRFHRALASNRKTCIDCHAGIAHPDNSS</sequence>
<evidence type="ECO:0000256" key="2">
    <source>
        <dbReference type="ARBA" id="ARBA00007395"/>
    </source>
</evidence>
<keyword evidence="17" id="KW-1185">Reference proteome</keyword>
<feature type="binding site" description="covalent" evidence="13">
    <location>
        <position position="162"/>
    </location>
    <ligand>
        <name>heme</name>
        <dbReference type="ChEBI" id="CHEBI:30413"/>
        <label>4</label>
    </ligand>
</feature>
<feature type="binding site" description="covalent" evidence="13">
    <location>
        <position position="73"/>
    </location>
    <ligand>
        <name>heme</name>
        <dbReference type="ChEBI" id="CHEBI:30413"/>
        <label>2</label>
    </ligand>
</feature>
<feature type="binding site" description="covalent" evidence="13">
    <location>
        <position position="130"/>
    </location>
    <ligand>
        <name>heme</name>
        <dbReference type="ChEBI" id="CHEBI:30413"/>
        <label>3</label>
    </ligand>
</feature>
<evidence type="ECO:0000256" key="8">
    <source>
        <dbReference type="ARBA" id="ARBA00022982"/>
    </source>
</evidence>
<comment type="subcellular location">
    <subcellularLocation>
        <location evidence="1">Cell membrane</location>
        <topology evidence="1">Single-pass membrane protein</topology>
    </subcellularLocation>
</comment>
<feature type="binding site" description="covalent" evidence="13">
    <location>
        <position position="70"/>
    </location>
    <ligand>
        <name>heme</name>
        <dbReference type="ChEBI" id="CHEBI:30413"/>
        <label>2</label>
    </ligand>
</feature>
<dbReference type="SUPFAM" id="SSF48695">
    <property type="entry name" value="Multiheme cytochromes"/>
    <property type="match status" value="1"/>
</dbReference>
<dbReference type="Pfam" id="PF03264">
    <property type="entry name" value="Cytochrom_NNT"/>
    <property type="match status" value="1"/>
</dbReference>
<dbReference type="AlphaFoldDB" id="A0A4R5LPT0"/>
<evidence type="ECO:0000256" key="7">
    <source>
        <dbReference type="ARBA" id="ARBA00022723"/>
    </source>
</evidence>
<name>A0A4R5LPT0_9GAMM</name>
<dbReference type="InterPro" id="IPR036280">
    <property type="entry name" value="Multihaem_cyt_sf"/>
</dbReference>
<evidence type="ECO:0000256" key="1">
    <source>
        <dbReference type="ARBA" id="ARBA00004162"/>
    </source>
</evidence>
<evidence type="ECO:0000256" key="3">
    <source>
        <dbReference type="ARBA" id="ARBA00022448"/>
    </source>
</evidence>
<dbReference type="GO" id="GO:0009055">
    <property type="term" value="F:electron transfer activity"/>
    <property type="evidence" value="ECO:0007669"/>
    <property type="project" value="TreeGrafter"/>
</dbReference>
<dbReference type="GO" id="GO:0046872">
    <property type="term" value="F:metal ion binding"/>
    <property type="evidence" value="ECO:0007669"/>
    <property type="project" value="UniProtKB-KW"/>
</dbReference>
<keyword evidence="9" id="KW-1133">Transmembrane helix</keyword>
<evidence type="ECO:0000256" key="13">
    <source>
        <dbReference type="PIRSR" id="PIRSR000013-1"/>
    </source>
</evidence>
<dbReference type="Gene3D" id="1.10.3820.10">
    <property type="entry name" value="Di-heme elbow motif domain"/>
    <property type="match status" value="1"/>
</dbReference>
<proteinExistence type="inferred from homology"/>
<organism evidence="16 17">
    <name type="scientific">Seongchinamella unica</name>
    <dbReference type="NCBI Taxonomy" id="2547392"/>
    <lineage>
        <taxon>Bacteria</taxon>
        <taxon>Pseudomonadati</taxon>
        <taxon>Pseudomonadota</taxon>
        <taxon>Gammaproteobacteria</taxon>
        <taxon>Cellvibrionales</taxon>
        <taxon>Halieaceae</taxon>
        <taxon>Seongchinamella</taxon>
    </lineage>
</organism>
<dbReference type="GO" id="GO:0009061">
    <property type="term" value="P:anaerobic respiration"/>
    <property type="evidence" value="ECO:0007669"/>
    <property type="project" value="TreeGrafter"/>
</dbReference>
<evidence type="ECO:0000256" key="4">
    <source>
        <dbReference type="ARBA" id="ARBA00022475"/>
    </source>
</evidence>
<dbReference type="Proteomes" id="UP000295554">
    <property type="component" value="Unassembled WGS sequence"/>
</dbReference>
<comment type="cofactor">
    <cofactor evidence="13">
        <name>heme</name>
        <dbReference type="ChEBI" id="CHEBI:30413"/>
    </cofactor>
    <text evidence="13">Binds 4 heme groups per subunit.</text>
</comment>
<feature type="binding site" description="axial binding residue" evidence="14">
    <location>
        <position position="92"/>
    </location>
    <ligand>
        <name>heme</name>
        <dbReference type="ChEBI" id="CHEBI:30413"/>
        <label>1</label>
    </ligand>
    <ligandPart>
        <name>Fe</name>
        <dbReference type="ChEBI" id="CHEBI:18248"/>
    </ligandPart>
</feature>
<dbReference type="EMBL" id="SMSE01000003">
    <property type="protein sequence ID" value="TDG12455.1"/>
    <property type="molecule type" value="Genomic_DNA"/>
</dbReference>
<evidence type="ECO:0000256" key="5">
    <source>
        <dbReference type="ARBA" id="ARBA00022617"/>
    </source>
</evidence>
<dbReference type="GO" id="GO:0005886">
    <property type="term" value="C:plasma membrane"/>
    <property type="evidence" value="ECO:0007669"/>
    <property type="project" value="UniProtKB-SubCell"/>
</dbReference>
<dbReference type="InterPro" id="IPR051174">
    <property type="entry name" value="Cytochrome_c-type_ET"/>
</dbReference>
<feature type="binding site" description="covalent" evidence="13">
    <location>
        <position position="41"/>
    </location>
    <ligand>
        <name>heme</name>
        <dbReference type="ChEBI" id="CHEBI:30413"/>
        <label>1</label>
    </ligand>
</feature>
<accession>A0A4R5LPT0</accession>